<gene>
    <name evidence="1" type="primary">CAD1</name>
    <name evidence="1" type="ORF">QJS10_CPA03g00782</name>
</gene>
<dbReference type="GO" id="GO:0005886">
    <property type="term" value="C:plasma membrane"/>
    <property type="evidence" value="ECO:0007669"/>
    <property type="project" value="TreeGrafter"/>
</dbReference>
<sequence length="93" mass="10164">MADSSSGGLAATLNNSIEALGRGFDVASDIRLLYCKGAPGSRLVRLDEENVRDLRIDEASLVINRVSMDIGLSKENIGRETTPVWTFHETSRQ</sequence>
<name>A0AAV9F2N8_ACOCL</name>
<protein>
    <submittedName>
        <fullName evidence="1">MACPF domain-containing protein CAD1</fullName>
    </submittedName>
</protein>
<dbReference type="EMBL" id="JAUJYO010000003">
    <property type="protein sequence ID" value="KAK1320158.1"/>
    <property type="molecule type" value="Genomic_DNA"/>
</dbReference>
<dbReference type="GO" id="GO:2000031">
    <property type="term" value="P:regulation of salicylic acid mediated signaling pathway"/>
    <property type="evidence" value="ECO:0007669"/>
    <property type="project" value="InterPro"/>
</dbReference>
<accession>A0AAV9F2N8</accession>
<evidence type="ECO:0000313" key="1">
    <source>
        <dbReference type="EMBL" id="KAK1320158.1"/>
    </source>
</evidence>
<comment type="caution">
    <text evidence="1">The sequence shown here is derived from an EMBL/GenBank/DDBJ whole genome shotgun (WGS) entry which is preliminary data.</text>
</comment>
<dbReference type="InterPro" id="IPR044663">
    <property type="entry name" value="CAD1/NSL1-like"/>
</dbReference>
<dbReference type="PANTHER" id="PTHR33199">
    <property type="entry name" value="MACPF DOMAIN-CONTAINING PROTEIN CAD1"/>
    <property type="match status" value="1"/>
</dbReference>
<reference evidence="1" key="2">
    <citation type="submission" date="2023-06" db="EMBL/GenBank/DDBJ databases">
        <authorList>
            <person name="Ma L."/>
            <person name="Liu K.-W."/>
            <person name="Li Z."/>
            <person name="Hsiao Y.-Y."/>
            <person name="Qi Y."/>
            <person name="Fu T."/>
            <person name="Tang G."/>
            <person name="Zhang D."/>
            <person name="Sun W.-H."/>
            <person name="Liu D.-K."/>
            <person name="Li Y."/>
            <person name="Chen G.-Z."/>
            <person name="Liu X.-D."/>
            <person name="Liao X.-Y."/>
            <person name="Jiang Y.-T."/>
            <person name="Yu X."/>
            <person name="Hao Y."/>
            <person name="Huang J."/>
            <person name="Zhao X.-W."/>
            <person name="Ke S."/>
            <person name="Chen Y.-Y."/>
            <person name="Wu W.-L."/>
            <person name="Hsu J.-L."/>
            <person name="Lin Y.-F."/>
            <person name="Huang M.-D."/>
            <person name="Li C.-Y."/>
            <person name="Huang L."/>
            <person name="Wang Z.-W."/>
            <person name="Zhao X."/>
            <person name="Zhong W.-Y."/>
            <person name="Peng D.-H."/>
            <person name="Ahmad S."/>
            <person name="Lan S."/>
            <person name="Zhang J.-S."/>
            <person name="Tsai W.-C."/>
            <person name="Van De Peer Y."/>
            <person name="Liu Z.-J."/>
        </authorList>
    </citation>
    <scope>NUCLEOTIDE SEQUENCE</scope>
    <source>
        <strain evidence="1">CP</strain>
        <tissue evidence="1">Leaves</tissue>
    </source>
</reference>
<dbReference type="GO" id="GO:0009626">
    <property type="term" value="P:plant-type hypersensitive response"/>
    <property type="evidence" value="ECO:0007669"/>
    <property type="project" value="TreeGrafter"/>
</dbReference>
<dbReference type="PANTHER" id="PTHR33199:SF3">
    <property type="entry name" value="MACPF DOMAIN-CONTAINING PROTEIN CAD1"/>
    <property type="match status" value="1"/>
</dbReference>
<organism evidence="1 2">
    <name type="scientific">Acorus calamus</name>
    <name type="common">Sweet flag</name>
    <dbReference type="NCBI Taxonomy" id="4465"/>
    <lineage>
        <taxon>Eukaryota</taxon>
        <taxon>Viridiplantae</taxon>
        <taxon>Streptophyta</taxon>
        <taxon>Embryophyta</taxon>
        <taxon>Tracheophyta</taxon>
        <taxon>Spermatophyta</taxon>
        <taxon>Magnoliopsida</taxon>
        <taxon>Liliopsida</taxon>
        <taxon>Acoraceae</taxon>
        <taxon>Acorus</taxon>
    </lineage>
</organism>
<evidence type="ECO:0000313" key="2">
    <source>
        <dbReference type="Proteomes" id="UP001180020"/>
    </source>
</evidence>
<keyword evidence="2" id="KW-1185">Reference proteome</keyword>
<dbReference type="AlphaFoldDB" id="A0AAV9F2N8"/>
<reference evidence="1" key="1">
    <citation type="journal article" date="2023" name="Nat. Commun.">
        <title>Diploid and tetraploid genomes of Acorus and the evolution of monocots.</title>
        <authorList>
            <person name="Ma L."/>
            <person name="Liu K.W."/>
            <person name="Li Z."/>
            <person name="Hsiao Y.Y."/>
            <person name="Qi Y."/>
            <person name="Fu T."/>
            <person name="Tang G.D."/>
            <person name="Zhang D."/>
            <person name="Sun W.H."/>
            <person name="Liu D.K."/>
            <person name="Li Y."/>
            <person name="Chen G.Z."/>
            <person name="Liu X.D."/>
            <person name="Liao X.Y."/>
            <person name="Jiang Y.T."/>
            <person name="Yu X."/>
            <person name="Hao Y."/>
            <person name="Huang J."/>
            <person name="Zhao X.W."/>
            <person name="Ke S."/>
            <person name="Chen Y.Y."/>
            <person name="Wu W.L."/>
            <person name="Hsu J.L."/>
            <person name="Lin Y.F."/>
            <person name="Huang M.D."/>
            <person name="Li C.Y."/>
            <person name="Huang L."/>
            <person name="Wang Z.W."/>
            <person name="Zhao X."/>
            <person name="Zhong W.Y."/>
            <person name="Peng D.H."/>
            <person name="Ahmad S."/>
            <person name="Lan S."/>
            <person name="Zhang J.S."/>
            <person name="Tsai W.C."/>
            <person name="Van de Peer Y."/>
            <person name="Liu Z.J."/>
        </authorList>
    </citation>
    <scope>NUCLEOTIDE SEQUENCE</scope>
    <source>
        <strain evidence="1">CP</strain>
    </source>
</reference>
<proteinExistence type="predicted"/>
<dbReference type="Proteomes" id="UP001180020">
    <property type="component" value="Unassembled WGS sequence"/>
</dbReference>